<dbReference type="RefSeq" id="WP_131942743.1">
    <property type="nucleotide sequence ID" value="NZ_BAAAMX010000046.1"/>
</dbReference>
<gene>
    <name evidence="1" type="ORF">E1284_25910</name>
</gene>
<proteinExistence type="predicted"/>
<dbReference type="AlphaFoldDB" id="A0A4R4NQS7"/>
<evidence type="ECO:0000313" key="1">
    <source>
        <dbReference type="EMBL" id="TDC11951.1"/>
    </source>
</evidence>
<keyword evidence="2" id="KW-1185">Reference proteome</keyword>
<organism evidence="1 2">
    <name type="scientific">Actinomadura bangladeshensis</name>
    <dbReference type="NCBI Taxonomy" id="453573"/>
    <lineage>
        <taxon>Bacteria</taxon>
        <taxon>Bacillati</taxon>
        <taxon>Actinomycetota</taxon>
        <taxon>Actinomycetes</taxon>
        <taxon>Streptosporangiales</taxon>
        <taxon>Thermomonosporaceae</taxon>
        <taxon>Actinomadura</taxon>
    </lineage>
</organism>
<sequence>MSESTEETDAEFAPPGEPISTLTVLENYFGTTPKREDLHAMHSRDFDELAKLVLSSSDAQVDTPVPPGSYYPGGWVAGNWRYQAARGDLNLLLLYYPRILVHDPVAEFFFRDMNRVPELRSIRSGNKSMTMSAGPREWMDGSTYSNLRDNTEVVREYLWEMIEAIFDMAPLIKRSVISLRSQWPVIVDRKHQILTSMRHDINSQRMQEFANQANASDDPLLIWDHIRGLKVTPSEGVWKVDRRWENQYEFFYLAKTLALADSAGVKYVPSAESDLGLLQTKLESLGQANVGVRQPLSLLSEVARLLVPDFQLSAKTAVDMRQSEDSFDEWRRHLSRLARESREDDPAELRQRVEDEFVPVLNRIRNKTKRSKVMASAMKEQSATAILTGTPAVAAPLLFGTGKPLVTLGVVTTGNVLQWMWKAYRPPSLGGTEAVMASIVRK</sequence>
<comment type="caution">
    <text evidence="1">The sequence shown here is derived from an EMBL/GenBank/DDBJ whole genome shotgun (WGS) entry which is preliminary data.</text>
</comment>
<name>A0A4R4NQS7_9ACTN</name>
<dbReference type="Proteomes" id="UP000295431">
    <property type="component" value="Unassembled WGS sequence"/>
</dbReference>
<protein>
    <submittedName>
        <fullName evidence="1">Uncharacterized protein</fullName>
    </submittedName>
</protein>
<reference evidence="1 2" key="1">
    <citation type="submission" date="2019-03" db="EMBL/GenBank/DDBJ databases">
        <title>Draft genome sequences of novel Actinobacteria.</title>
        <authorList>
            <person name="Sahin N."/>
            <person name="Ay H."/>
            <person name="Saygin H."/>
        </authorList>
    </citation>
    <scope>NUCLEOTIDE SEQUENCE [LARGE SCALE GENOMIC DNA]</scope>
    <source>
        <strain evidence="1 2">DSM 45347</strain>
    </source>
</reference>
<evidence type="ECO:0000313" key="2">
    <source>
        <dbReference type="Proteomes" id="UP000295431"/>
    </source>
</evidence>
<dbReference type="EMBL" id="SMJW01000152">
    <property type="protein sequence ID" value="TDC11951.1"/>
    <property type="molecule type" value="Genomic_DNA"/>
</dbReference>
<accession>A0A4R4NQS7</accession>
<dbReference type="OrthoDB" id="5103568at2"/>